<feature type="region of interest" description="Disordered" evidence="1">
    <location>
        <begin position="88"/>
        <end position="162"/>
    </location>
</feature>
<dbReference type="EMBL" id="KE145370">
    <property type="protein sequence ID" value="EPE26662.1"/>
    <property type="molecule type" value="Genomic_DNA"/>
</dbReference>
<feature type="compositionally biased region" description="Basic and acidic residues" evidence="1">
    <location>
        <begin position="129"/>
        <end position="142"/>
    </location>
</feature>
<keyword evidence="3" id="KW-1185">Reference proteome</keyword>
<sequence length="162" mass="18239">MNDKPQYHHPSGNCSINPFSSNFCRNCAFETAARKCTNAEWCSDRQCLVWEQNIKPLTGSASQELRDDVSADGSEHLVDWEWVDVENGQKQERGTRKRNVTLVPRIEDAKETGGGKNSANVGMKGTELLGERNIESVKENTPDSRPNVNRGPPKRTDPQRRK</sequence>
<protein>
    <submittedName>
        <fullName evidence="2">Uncharacterized protein</fullName>
    </submittedName>
</protein>
<dbReference type="RefSeq" id="XP_008085852.1">
    <property type="nucleotide sequence ID" value="XM_008087661.1"/>
</dbReference>
<evidence type="ECO:0000313" key="2">
    <source>
        <dbReference type="EMBL" id="EPE26662.1"/>
    </source>
</evidence>
<reference evidence="2 3" key="1">
    <citation type="journal article" date="2013" name="BMC Genomics">
        <title>Genomics-driven discovery of the pneumocandin biosynthetic gene cluster in the fungus Glarea lozoyensis.</title>
        <authorList>
            <person name="Chen L."/>
            <person name="Yue Q."/>
            <person name="Zhang X."/>
            <person name="Xiang M."/>
            <person name="Wang C."/>
            <person name="Li S."/>
            <person name="Che Y."/>
            <person name="Ortiz-Lopez F.J."/>
            <person name="Bills G.F."/>
            <person name="Liu X."/>
            <person name="An Z."/>
        </authorList>
    </citation>
    <scope>NUCLEOTIDE SEQUENCE [LARGE SCALE GENOMIC DNA]</scope>
    <source>
        <strain evidence="3">ATCC 20868 / MF5171</strain>
    </source>
</reference>
<gene>
    <name evidence="2" type="ORF">GLAREA_02575</name>
</gene>
<evidence type="ECO:0000313" key="3">
    <source>
        <dbReference type="Proteomes" id="UP000016922"/>
    </source>
</evidence>
<proteinExistence type="predicted"/>
<name>S3CJG6_GLAL2</name>
<dbReference type="HOGENOM" id="CLU_1635562_0_0_1"/>
<organism evidence="2 3">
    <name type="scientific">Glarea lozoyensis (strain ATCC 20868 / MF5171)</name>
    <dbReference type="NCBI Taxonomy" id="1116229"/>
    <lineage>
        <taxon>Eukaryota</taxon>
        <taxon>Fungi</taxon>
        <taxon>Dikarya</taxon>
        <taxon>Ascomycota</taxon>
        <taxon>Pezizomycotina</taxon>
        <taxon>Leotiomycetes</taxon>
        <taxon>Helotiales</taxon>
        <taxon>Helotiaceae</taxon>
        <taxon>Glarea</taxon>
    </lineage>
</organism>
<dbReference type="KEGG" id="glz:GLAREA_02575"/>
<evidence type="ECO:0000256" key="1">
    <source>
        <dbReference type="SAM" id="MobiDB-lite"/>
    </source>
</evidence>
<dbReference type="AlphaFoldDB" id="S3CJG6"/>
<dbReference type="GeneID" id="19461632"/>
<accession>S3CJG6</accession>
<dbReference type="Proteomes" id="UP000016922">
    <property type="component" value="Unassembled WGS sequence"/>
</dbReference>